<sequence>MHFLDGALLPENQEKLVITAAPYGPQWEPGDFPSDIAVTIEEQVQKAVDCYNAGATVLHFHAREDDGSGCKNLDRFNEILSRLKQAVPDMIIQVGGSISFAPVEEGAPAEWLSDEKRHMLARLKPTPEQVTVAVNTGQMNTVEIMTPEDRAGTSFERKAVYDAYEEMVVPAGPAWLREHLAQLAANGIQPHFQITMKSGLVTLERLIRQGIYKGPLNVNWVALSGGFDNPDPYSMMEFIRLLPDGSTLTLEALMRACLPINTMAIAMGLHVRCGIEDTLWGPKGEHISSVKQIEQLVRISRELGRGVASAKEARAIFKIGTQYQTTEQTLAELRYPTAHRPLRPALAERKVAA</sequence>
<organism evidence="5 6">
    <name type="scientific">Hydrogenophaga aromaticivorans</name>
    <dbReference type="NCBI Taxonomy" id="2610898"/>
    <lineage>
        <taxon>Bacteria</taxon>
        <taxon>Pseudomonadati</taxon>
        <taxon>Pseudomonadota</taxon>
        <taxon>Betaproteobacteria</taxon>
        <taxon>Burkholderiales</taxon>
        <taxon>Comamonadaceae</taxon>
        <taxon>Hydrogenophaga</taxon>
    </lineage>
</organism>
<comment type="cofactor">
    <cofactor evidence="1">
        <name>Zn(2+)</name>
        <dbReference type="ChEBI" id="CHEBI:29105"/>
    </cofactor>
</comment>
<dbReference type="GO" id="GO:0046872">
    <property type="term" value="F:metal ion binding"/>
    <property type="evidence" value="ECO:0007669"/>
    <property type="project" value="UniProtKB-KW"/>
</dbReference>
<name>A0A7Y8GYK1_9BURK</name>
<evidence type="ECO:0000256" key="1">
    <source>
        <dbReference type="ARBA" id="ARBA00001947"/>
    </source>
</evidence>
<evidence type="ECO:0000313" key="5">
    <source>
        <dbReference type="EMBL" id="NWF47260.1"/>
    </source>
</evidence>
<dbReference type="Pfam" id="PF05853">
    <property type="entry name" value="BKACE"/>
    <property type="match status" value="1"/>
</dbReference>
<evidence type="ECO:0000313" key="6">
    <source>
        <dbReference type="Proteomes" id="UP000545507"/>
    </source>
</evidence>
<evidence type="ECO:0000256" key="2">
    <source>
        <dbReference type="ARBA" id="ARBA00022679"/>
    </source>
</evidence>
<evidence type="ECO:0000256" key="4">
    <source>
        <dbReference type="ARBA" id="ARBA00022833"/>
    </source>
</evidence>
<keyword evidence="3" id="KW-0479">Metal-binding</keyword>
<dbReference type="PANTHER" id="PTHR37418">
    <property type="entry name" value="3-KETO-5-AMINOHEXANOATE CLEAVAGE ENZYME-RELATED"/>
    <property type="match status" value="1"/>
</dbReference>
<reference evidence="5 6" key="1">
    <citation type="submission" date="2019-09" db="EMBL/GenBank/DDBJ databases">
        <title>Hydrogenophaga aromatica sp. nov., isolated from a para-xylene-degrading enrichment culture.</title>
        <authorList>
            <person name="Tancsics A."/>
            <person name="Banerjee S."/>
        </authorList>
    </citation>
    <scope>NUCLEOTIDE SEQUENCE [LARGE SCALE GENOMIC DNA]</scope>
    <source>
        <strain evidence="5 6">D2P1</strain>
    </source>
</reference>
<dbReference type="PANTHER" id="PTHR37418:SF2">
    <property type="entry name" value="3-KETO-5-AMINOHEXANOATE CLEAVAGE ENZYME"/>
    <property type="match status" value="1"/>
</dbReference>
<keyword evidence="2" id="KW-0808">Transferase</keyword>
<evidence type="ECO:0000256" key="3">
    <source>
        <dbReference type="ARBA" id="ARBA00022723"/>
    </source>
</evidence>
<keyword evidence="4" id="KW-0862">Zinc</keyword>
<dbReference type="AlphaFoldDB" id="A0A7Y8GYK1"/>
<dbReference type="InterPro" id="IPR008567">
    <property type="entry name" value="BKACE"/>
</dbReference>
<dbReference type="Gene3D" id="3.20.20.70">
    <property type="entry name" value="Aldolase class I"/>
    <property type="match status" value="1"/>
</dbReference>
<accession>A0A7Y8GYK1</accession>
<comment type="caution">
    <text evidence="5">The sequence shown here is derived from an EMBL/GenBank/DDBJ whole genome shotgun (WGS) entry which is preliminary data.</text>
</comment>
<protein>
    <submittedName>
        <fullName evidence="5">3-keto-5-aminohexanoate cleavage protein</fullName>
    </submittedName>
</protein>
<dbReference type="Proteomes" id="UP000545507">
    <property type="component" value="Unassembled WGS sequence"/>
</dbReference>
<dbReference type="InterPro" id="IPR013785">
    <property type="entry name" value="Aldolase_TIM"/>
</dbReference>
<gene>
    <name evidence="5" type="ORF">F3K02_18665</name>
</gene>
<dbReference type="RefSeq" id="WP_177137138.1">
    <property type="nucleotide sequence ID" value="NZ_VYGV01000016.1"/>
</dbReference>
<dbReference type="EMBL" id="VYGV01000016">
    <property type="protein sequence ID" value="NWF47260.1"/>
    <property type="molecule type" value="Genomic_DNA"/>
</dbReference>
<dbReference type="GO" id="GO:0043720">
    <property type="term" value="F:3-keto-5-aminohexanoate cleavage activity"/>
    <property type="evidence" value="ECO:0007669"/>
    <property type="project" value="InterPro"/>
</dbReference>
<proteinExistence type="predicted"/>
<keyword evidence="6" id="KW-1185">Reference proteome</keyword>